<evidence type="ECO:0000256" key="1">
    <source>
        <dbReference type="ARBA" id="ARBA00004429"/>
    </source>
</evidence>
<evidence type="ECO:0000256" key="16">
    <source>
        <dbReference type="SAM" id="Phobius"/>
    </source>
</evidence>
<keyword evidence="5" id="KW-0997">Cell inner membrane</keyword>
<evidence type="ECO:0000256" key="14">
    <source>
        <dbReference type="ARBA" id="ARBA00053015"/>
    </source>
</evidence>
<keyword evidence="9" id="KW-0418">Kinase</keyword>
<keyword evidence="7 16" id="KW-0812">Transmembrane</keyword>
<keyword evidence="11 16" id="KW-1133">Transmembrane helix</keyword>
<evidence type="ECO:0000259" key="17">
    <source>
        <dbReference type="Pfam" id="PF02706"/>
    </source>
</evidence>
<protein>
    <submittedName>
        <fullName evidence="19">Polysaccharide biosynthesis tyrosine autokinase</fullName>
    </submittedName>
</protein>
<comment type="catalytic activity">
    <reaction evidence="14">
        <text>L-tyrosyl-[protein] + ATP = O-phospho-L-tyrosyl-[protein] + ADP + H(+)</text>
        <dbReference type="Rhea" id="RHEA:10596"/>
        <dbReference type="Rhea" id="RHEA-COMP:10136"/>
        <dbReference type="Rhea" id="RHEA-COMP:20101"/>
        <dbReference type="ChEBI" id="CHEBI:15378"/>
        <dbReference type="ChEBI" id="CHEBI:30616"/>
        <dbReference type="ChEBI" id="CHEBI:46858"/>
        <dbReference type="ChEBI" id="CHEBI:61978"/>
        <dbReference type="ChEBI" id="CHEBI:456216"/>
    </reaction>
</comment>
<feature type="domain" description="Polysaccharide chain length determinant N-terminal" evidence="17">
    <location>
        <begin position="6"/>
        <end position="88"/>
    </location>
</feature>
<keyword evidence="6" id="KW-0808">Transferase</keyword>
<dbReference type="RefSeq" id="WP_345425975.1">
    <property type="nucleotide sequence ID" value="NZ_BAABGT010000099.1"/>
</dbReference>
<comment type="similarity">
    <text evidence="2">Belongs to the CpsC/CapA family.</text>
</comment>
<evidence type="ECO:0000256" key="15">
    <source>
        <dbReference type="SAM" id="MobiDB-lite"/>
    </source>
</evidence>
<name>A0ABP8S2E7_9PSEU</name>
<dbReference type="CDD" id="cd05387">
    <property type="entry name" value="BY-kinase"/>
    <property type="match status" value="1"/>
</dbReference>
<evidence type="ECO:0000256" key="8">
    <source>
        <dbReference type="ARBA" id="ARBA00022741"/>
    </source>
</evidence>
<dbReference type="InterPro" id="IPR005702">
    <property type="entry name" value="Wzc-like_C"/>
</dbReference>
<keyword evidence="4" id="KW-1003">Cell membrane</keyword>
<keyword evidence="10" id="KW-0067">ATP-binding</keyword>
<feature type="compositionally biased region" description="Low complexity" evidence="15">
    <location>
        <begin position="505"/>
        <end position="519"/>
    </location>
</feature>
<dbReference type="Pfam" id="PF02706">
    <property type="entry name" value="Wzz"/>
    <property type="match status" value="1"/>
</dbReference>
<evidence type="ECO:0000313" key="20">
    <source>
        <dbReference type="Proteomes" id="UP001501598"/>
    </source>
</evidence>
<dbReference type="Pfam" id="PF13614">
    <property type="entry name" value="AAA_31"/>
    <property type="match status" value="1"/>
</dbReference>
<evidence type="ECO:0000256" key="9">
    <source>
        <dbReference type="ARBA" id="ARBA00022777"/>
    </source>
</evidence>
<evidence type="ECO:0000256" key="6">
    <source>
        <dbReference type="ARBA" id="ARBA00022679"/>
    </source>
</evidence>
<organism evidence="19 20">
    <name type="scientific">Pseudonocardia xishanensis</name>
    <dbReference type="NCBI Taxonomy" id="630995"/>
    <lineage>
        <taxon>Bacteria</taxon>
        <taxon>Bacillati</taxon>
        <taxon>Actinomycetota</taxon>
        <taxon>Actinomycetes</taxon>
        <taxon>Pseudonocardiales</taxon>
        <taxon>Pseudonocardiaceae</taxon>
        <taxon>Pseudonocardia</taxon>
    </lineage>
</organism>
<evidence type="ECO:0000256" key="10">
    <source>
        <dbReference type="ARBA" id="ARBA00022840"/>
    </source>
</evidence>
<evidence type="ECO:0000256" key="2">
    <source>
        <dbReference type="ARBA" id="ARBA00006683"/>
    </source>
</evidence>
<feature type="domain" description="AAA" evidence="18">
    <location>
        <begin position="263"/>
        <end position="390"/>
    </location>
</feature>
<keyword evidence="13" id="KW-0829">Tyrosine-protein kinase</keyword>
<dbReference type="InterPro" id="IPR050445">
    <property type="entry name" value="Bact_polysacc_biosynth/exp"/>
</dbReference>
<dbReference type="EMBL" id="BAABGT010000099">
    <property type="protein sequence ID" value="GAA4556767.1"/>
    <property type="molecule type" value="Genomic_DNA"/>
</dbReference>
<keyword evidence="12 16" id="KW-0472">Membrane</keyword>
<comment type="similarity">
    <text evidence="3">Belongs to the etk/wzc family.</text>
</comment>
<evidence type="ECO:0000313" key="19">
    <source>
        <dbReference type="EMBL" id="GAA4556767.1"/>
    </source>
</evidence>
<dbReference type="InterPro" id="IPR027417">
    <property type="entry name" value="P-loop_NTPase"/>
</dbReference>
<dbReference type="PANTHER" id="PTHR32309">
    <property type="entry name" value="TYROSINE-PROTEIN KINASE"/>
    <property type="match status" value="1"/>
</dbReference>
<dbReference type="Gene3D" id="3.40.50.300">
    <property type="entry name" value="P-loop containing nucleotide triphosphate hydrolases"/>
    <property type="match status" value="1"/>
</dbReference>
<evidence type="ECO:0000256" key="5">
    <source>
        <dbReference type="ARBA" id="ARBA00022519"/>
    </source>
</evidence>
<dbReference type="SUPFAM" id="SSF52540">
    <property type="entry name" value="P-loop containing nucleoside triphosphate hydrolases"/>
    <property type="match status" value="1"/>
</dbReference>
<dbReference type="InterPro" id="IPR025669">
    <property type="entry name" value="AAA_dom"/>
</dbReference>
<reference evidence="20" key="1">
    <citation type="journal article" date="2019" name="Int. J. Syst. Evol. Microbiol.">
        <title>The Global Catalogue of Microorganisms (GCM) 10K type strain sequencing project: providing services to taxonomists for standard genome sequencing and annotation.</title>
        <authorList>
            <consortium name="The Broad Institute Genomics Platform"/>
            <consortium name="The Broad Institute Genome Sequencing Center for Infectious Disease"/>
            <person name="Wu L."/>
            <person name="Ma J."/>
        </authorList>
    </citation>
    <scope>NUCLEOTIDE SEQUENCE [LARGE SCALE GENOMIC DNA]</scope>
    <source>
        <strain evidence="20">JCM 17906</strain>
    </source>
</reference>
<evidence type="ECO:0000256" key="11">
    <source>
        <dbReference type="ARBA" id="ARBA00022989"/>
    </source>
</evidence>
<accession>A0ABP8S2E7</accession>
<comment type="subcellular location">
    <subcellularLocation>
        <location evidence="1">Cell inner membrane</location>
        <topology evidence="1">Multi-pass membrane protein</topology>
    </subcellularLocation>
</comment>
<proteinExistence type="inferred from homology"/>
<evidence type="ECO:0000259" key="18">
    <source>
        <dbReference type="Pfam" id="PF13614"/>
    </source>
</evidence>
<dbReference type="Proteomes" id="UP001501598">
    <property type="component" value="Unassembled WGS sequence"/>
</dbReference>
<sequence length="556" mass="58254">MTAKQFVRVLRERWKAVVAFLLVGIVASVVAGQLRPVSYTSTFTMLTVAPATQEGQGAYEGELLAQQRTKSYVPMINSERVAERVIRDHQYPATPREISSAITAVSGVDSVVTTVTVRTDSEQGTANLATAVADVFVKFVADFERSSTMGGEPVVNMQIIQPPTPPTAPSSGLVTSLALGFVLGLGLGVGYALLRNALDRSVKTTSTLEALTGAPVVGATTVDENADQSLFVRIAGVDDPTISEDFRQLRIGVSALQTTTGARVVVVTSPTPGDGKTTTVVNLAAAFAAAGGRVLVVDANLRRPRVAERLGVAARPGLTDTLSRNAEPRSMIQRCEPGGIDVLTGGAVAANPGELLGSRSMSALLAELRTSYDLVLVDTPPLLSATDAAAVAPGTDGVLLLCRHGRTTAPQVERALGILQSGAATVLGTLLTMVPRDRTRAWIPYGSDVSATLSPDAPPTEVEAGPAQERIEGARPPTEFADPTEESVEATAEQEPGREAEGLFEPKAAAEAESAAAGPEEMDDEERALRREQPELFQPTLRMKAAEPASSRGSKG</sequence>
<evidence type="ECO:0000256" key="13">
    <source>
        <dbReference type="ARBA" id="ARBA00023137"/>
    </source>
</evidence>
<keyword evidence="8" id="KW-0547">Nucleotide-binding</keyword>
<dbReference type="InterPro" id="IPR003856">
    <property type="entry name" value="LPS_length_determ_N"/>
</dbReference>
<feature type="region of interest" description="Disordered" evidence="15">
    <location>
        <begin position="449"/>
        <end position="556"/>
    </location>
</feature>
<feature type="transmembrane region" description="Helical" evidence="16">
    <location>
        <begin position="173"/>
        <end position="194"/>
    </location>
</feature>
<evidence type="ECO:0000256" key="12">
    <source>
        <dbReference type="ARBA" id="ARBA00023136"/>
    </source>
</evidence>
<evidence type="ECO:0000256" key="7">
    <source>
        <dbReference type="ARBA" id="ARBA00022692"/>
    </source>
</evidence>
<dbReference type="NCBIfam" id="TIGR01007">
    <property type="entry name" value="eps_fam"/>
    <property type="match status" value="1"/>
</dbReference>
<dbReference type="PANTHER" id="PTHR32309:SF31">
    <property type="entry name" value="CAPSULAR EXOPOLYSACCHARIDE FAMILY"/>
    <property type="match status" value="1"/>
</dbReference>
<keyword evidence="20" id="KW-1185">Reference proteome</keyword>
<gene>
    <name evidence="19" type="ORF">GCM10023175_59720</name>
</gene>
<evidence type="ECO:0000256" key="4">
    <source>
        <dbReference type="ARBA" id="ARBA00022475"/>
    </source>
</evidence>
<comment type="caution">
    <text evidence="19">The sequence shown here is derived from an EMBL/GenBank/DDBJ whole genome shotgun (WGS) entry which is preliminary data.</text>
</comment>
<evidence type="ECO:0000256" key="3">
    <source>
        <dbReference type="ARBA" id="ARBA00008883"/>
    </source>
</evidence>